<evidence type="ECO:0000256" key="6">
    <source>
        <dbReference type="PIRSR" id="PIRSR003085-1"/>
    </source>
</evidence>
<proteinExistence type="inferred from homology"/>
<dbReference type="Proteomes" id="UP000295131">
    <property type="component" value="Unassembled WGS sequence"/>
</dbReference>
<dbReference type="AlphaFoldDB" id="A0A4R5PNT8"/>
<dbReference type="EMBL" id="SMSI01000001">
    <property type="protein sequence ID" value="TDH38706.1"/>
    <property type="molecule type" value="Genomic_DNA"/>
</dbReference>
<name>A0A4R5PNT8_9HYPH</name>
<dbReference type="GO" id="GO:0008168">
    <property type="term" value="F:methyltransferase activity"/>
    <property type="evidence" value="ECO:0007669"/>
    <property type="project" value="UniProtKB-KW"/>
</dbReference>
<dbReference type="PIRSF" id="PIRSF003085">
    <property type="entry name" value="CMAS"/>
    <property type="match status" value="1"/>
</dbReference>
<dbReference type="GO" id="GO:0032259">
    <property type="term" value="P:methylation"/>
    <property type="evidence" value="ECO:0007669"/>
    <property type="project" value="UniProtKB-KW"/>
</dbReference>
<sequence length="423" mass="47839">MSLLDPILHRAIKAGRLKVTKTDGSRVQFGGHEPGPDAAIRFMEPGVERQILFNPELGGPEAYIDDKLVIEEGTLHDVIRIFMINRDRMNQSPFQRFWQEVAHRFRFIQQYNSAGRARKNVAVHYDIGEEIYRLFLDRDLQYSCAYFPTGAETLEDAQTLKKRHIAAKLQIEDGQRILDIGCGWGGMGLYLAHLADVEVVGVTLSEHQLQVAQRRAEILGVADRVKFELLDYRAVTGKFDRIVSVGMLEHVGAGYLAEYFTTVRERLADDGVALIHAISSIAPPGGSMPFLHKYIFPGGYTPALSETMTAVENANLWLLDCEILRQHYGYTLAHWSKRFADNRDAAVRIMGERFCKMWEFYLAMCEASFMDGTSHVFQLQLGNKRDAVPITRNYIETEEMRLASLEAGFLERVVGSAQMALGK</sequence>
<keyword evidence="3 7" id="KW-0808">Transferase</keyword>
<dbReference type="PANTHER" id="PTHR43667:SF1">
    <property type="entry name" value="CYCLOPROPANE-FATTY-ACYL-PHOSPHOLIPID SYNTHASE"/>
    <property type="match status" value="1"/>
</dbReference>
<evidence type="ECO:0000256" key="3">
    <source>
        <dbReference type="ARBA" id="ARBA00022679"/>
    </source>
</evidence>
<gene>
    <name evidence="7" type="ORF">E2A64_06305</name>
</gene>
<reference evidence="7 8" key="1">
    <citation type="journal article" date="2013" name="Int. J. Syst. Evol. Microbiol.">
        <title>Hoeflea suaedae sp. nov., an endophytic bacterium isolated from the root of the halophyte Suaeda maritima.</title>
        <authorList>
            <person name="Chung E.J."/>
            <person name="Park J.A."/>
            <person name="Pramanik P."/>
            <person name="Bibi F."/>
            <person name="Jeon C.O."/>
            <person name="Chung Y.R."/>
        </authorList>
    </citation>
    <scope>NUCLEOTIDE SEQUENCE [LARGE SCALE GENOMIC DNA]</scope>
    <source>
        <strain evidence="7 8">YC6898</strain>
    </source>
</reference>
<dbReference type="InterPro" id="IPR050723">
    <property type="entry name" value="CFA/CMAS"/>
</dbReference>
<protein>
    <submittedName>
        <fullName evidence="7">Class I SAM-dependent methyltransferase</fullName>
    </submittedName>
</protein>
<evidence type="ECO:0000256" key="4">
    <source>
        <dbReference type="ARBA" id="ARBA00022691"/>
    </source>
</evidence>
<keyword evidence="8" id="KW-1185">Reference proteome</keyword>
<keyword evidence="4" id="KW-0949">S-adenosyl-L-methionine</keyword>
<evidence type="ECO:0000313" key="7">
    <source>
        <dbReference type="EMBL" id="TDH38706.1"/>
    </source>
</evidence>
<dbReference type="OrthoDB" id="9782855at2"/>
<dbReference type="Gene3D" id="3.40.50.150">
    <property type="entry name" value="Vaccinia Virus protein VP39"/>
    <property type="match status" value="1"/>
</dbReference>
<feature type="active site" evidence="6">
    <location>
        <position position="365"/>
    </location>
</feature>
<evidence type="ECO:0000313" key="8">
    <source>
        <dbReference type="Proteomes" id="UP000295131"/>
    </source>
</evidence>
<dbReference type="PANTHER" id="PTHR43667">
    <property type="entry name" value="CYCLOPROPANE-FATTY-ACYL-PHOSPHOLIPID SYNTHASE"/>
    <property type="match status" value="1"/>
</dbReference>
<comment type="similarity">
    <text evidence="1">Belongs to the CFA/CMAS family.</text>
</comment>
<keyword evidence="5" id="KW-0443">Lipid metabolism</keyword>
<dbReference type="Pfam" id="PF02353">
    <property type="entry name" value="CMAS"/>
    <property type="match status" value="1"/>
</dbReference>
<dbReference type="RefSeq" id="WP_133283540.1">
    <property type="nucleotide sequence ID" value="NZ_SMSI01000001.1"/>
</dbReference>
<dbReference type="SUPFAM" id="SSF53335">
    <property type="entry name" value="S-adenosyl-L-methionine-dependent methyltransferases"/>
    <property type="match status" value="1"/>
</dbReference>
<dbReference type="GO" id="GO:0008610">
    <property type="term" value="P:lipid biosynthetic process"/>
    <property type="evidence" value="ECO:0007669"/>
    <property type="project" value="InterPro"/>
</dbReference>
<evidence type="ECO:0000256" key="2">
    <source>
        <dbReference type="ARBA" id="ARBA00022603"/>
    </source>
</evidence>
<comment type="caution">
    <text evidence="7">The sequence shown here is derived from an EMBL/GenBank/DDBJ whole genome shotgun (WGS) entry which is preliminary data.</text>
</comment>
<evidence type="ECO:0000256" key="5">
    <source>
        <dbReference type="ARBA" id="ARBA00023098"/>
    </source>
</evidence>
<evidence type="ECO:0000256" key="1">
    <source>
        <dbReference type="ARBA" id="ARBA00010815"/>
    </source>
</evidence>
<dbReference type="InterPro" id="IPR029063">
    <property type="entry name" value="SAM-dependent_MTases_sf"/>
</dbReference>
<dbReference type="InterPro" id="IPR003333">
    <property type="entry name" value="CMAS"/>
</dbReference>
<keyword evidence="2 7" id="KW-0489">Methyltransferase</keyword>
<dbReference type="CDD" id="cd02440">
    <property type="entry name" value="AdoMet_MTases"/>
    <property type="match status" value="1"/>
</dbReference>
<accession>A0A4R5PNT8</accession>
<organism evidence="7 8">
    <name type="scientific">Pseudohoeflea suaedae</name>
    <dbReference type="NCBI Taxonomy" id="877384"/>
    <lineage>
        <taxon>Bacteria</taxon>
        <taxon>Pseudomonadati</taxon>
        <taxon>Pseudomonadota</taxon>
        <taxon>Alphaproteobacteria</taxon>
        <taxon>Hyphomicrobiales</taxon>
        <taxon>Rhizobiaceae</taxon>
        <taxon>Pseudohoeflea</taxon>
    </lineage>
</organism>